<evidence type="ECO:0000313" key="3">
    <source>
        <dbReference type="Proteomes" id="UP000249499"/>
    </source>
</evidence>
<protein>
    <submittedName>
        <fullName evidence="2">Metallophosphoesterase</fullName>
    </submittedName>
</protein>
<evidence type="ECO:0000259" key="1">
    <source>
        <dbReference type="Pfam" id="PF00149"/>
    </source>
</evidence>
<dbReference type="PANTHER" id="PTHR43143:SF1">
    <property type="entry name" value="SERINE_THREONINE-PROTEIN PHOSPHATASE CPPED1"/>
    <property type="match status" value="1"/>
</dbReference>
<dbReference type="Gene3D" id="3.60.21.10">
    <property type="match status" value="1"/>
</dbReference>
<dbReference type="Pfam" id="PF00149">
    <property type="entry name" value="Metallophos"/>
    <property type="match status" value="1"/>
</dbReference>
<dbReference type="KEGG" id="rtu:PR017_25400"/>
<reference evidence="2 3" key="1">
    <citation type="journal article" date="2018" name="Sci. Rep.">
        <title>Rhizobium tumorigenes sp. nov., a novel plant tumorigenic bacterium isolated from cane gall tumors on thornless blackberry.</title>
        <authorList>
            <person name="Kuzmanovi N."/>
            <person name="Smalla K."/>
            <person name="Gronow S."/>
            <person name="PuBawska J."/>
        </authorList>
    </citation>
    <scope>NUCLEOTIDE SEQUENCE [LARGE SCALE GENOMIC DNA]</scope>
    <source>
        <strain evidence="2 3">1078</strain>
    </source>
</reference>
<dbReference type="InterPro" id="IPR004843">
    <property type="entry name" value="Calcineurin-like_PHP"/>
</dbReference>
<dbReference type="PANTHER" id="PTHR43143">
    <property type="entry name" value="METALLOPHOSPHOESTERASE, CALCINEURIN SUPERFAMILY"/>
    <property type="match status" value="1"/>
</dbReference>
<keyword evidence="2" id="KW-0614">Plasmid</keyword>
<reference evidence="3" key="2">
    <citation type="journal article" date="2023" name="MicrobiologyOpen">
        <title>Genomics of the tumorigenes clade of the family Rhizobiaceae and description of Rhizobium rhododendri sp. nov.</title>
        <authorList>
            <person name="Kuzmanovic N."/>
            <person name="diCenzo G.C."/>
            <person name="Bunk B."/>
            <person name="Sproeer C."/>
            <person name="Fruehling A."/>
            <person name="Neumann-Schaal M."/>
            <person name="Overmann J."/>
            <person name="Smalla K."/>
        </authorList>
    </citation>
    <scope>NUCLEOTIDE SEQUENCE [LARGE SCALE GENOMIC DNA]</scope>
    <source>
        <strain evidence="3">1078</strain>
        <plasmid evidence="3">unnamed1</plasmid>
    </source>
</reference>
<keyword evidence="3" id="KW-1185">Reference proteome</keyword>
<dbReference type="AlphaFoldDB" id="A0AAF1KUP5"/>
<dbReference type="EMBL" id="CP117258">
    <property type="protein sequence ID" value="WFR98650.1"/>
    <property type="molecule type" value="Genomic_DNA"/>
</dbReference>
<gene>
    <name evidence="2" type="ORF">PR017_25400</name>
</gene>
<feature type="domain" description="Calcineurin-like phosphoesterase" evidence="1">
    <location>
        <begin position="1"/>
        <end position="199"/>
    </location>
</feature>
<accession>A0AAF1KUP5</accession>
<evidence type="ECO:0000313" key="2">
    <source>
        <dbReference type="EMBL" id="WFR98650.1"/>
    </source>
</evidence>
<name>A0AAF1KUP5_9HYPH</name>
<dbReference type="Proteomes" id="UP000249499">
    <property type="component" value="Plasmid unnamed1"/>
</dbReference>
<proteinExistence type="predicted"/>
<sequence>MQIAILADPHIGAKTDDFVANWNAAVAHVNDLDVAFTIVLGDLTLDGANLEADIVFARQSLDTLRRPVLVLPGNHDVGDISRASRQPASHERMVRWNRHLGADRWICDDIPGWRLIGIDSQVIATGLPQEAEQWHWLDEAFGGRGERVPVLLTHMPLFLESWDEADRPYWAIPTAARHRLRMLVESTGTAAIVSAHIHRTLDLPGADGPRQIWAAATSFLSRDASMPSQPGAANLGVTILDFTDGALKVRFDSVAGISETYIEDYNGSIYPKPE</sequence>
<dbReference type="InterPro" id="IPR029052">
    <property type="entry name" value="Metallo-depent_PP-like"/>
</dbReference>
<dbReference type="RefSeq" id="WP_111221440.1">
    <property type="nucleotide sequence ID" value="NZ_CP117258.1"/>
</dbReference>
<geneLocation type="plasmid" evidence="2 3">
    <name>unnamed1</name>
</geneLocation>
<organism evidence="2 3">
    <name type="scientific">Rhizobium tumorigenes</name>
    <dbReference type="NCBI Taxonomy" id="2041385"/>
    <lineage>
        <taxon>Bacteria</taxon>
        <taxon>Pseudomonadati</taxon>
        <taxon>Pseudomonadota</taxon>
        <taxon>Alphaproteobacteria</taxon>
        <taxon>Hyphomicrobiales</taxon>
        <taxon>Rhizobiaceae</taxon>
        <taxon>Rhizobium/Agrobacterium group</taxon>
        <taxon>Rhizobium</taxon>
    </lineage>
</organism>
<dbReference type="SUPFAM" id="SSF56300">
    <property type="entry name" value="Metallo-dependent phosphatases"/>
    <property type="match status" value="1"/>
</dbReference>
<dbReference type="InterPro" id="IPR051918">
    <property type="entry name" value="STPP_CPPED1"/>
</dbReference>
<dbReference type="GO" id="GO:0016787">
    <property type="term" value="F:hydrolase activity"/>
    <property type="evidence" value="ECO:0007669"/>
    <property type="project" value="InterPro"/>
</dbReference>